<evidence type="ECO:0000313" key="2">
    <source>
        <dbReference type="Proteomes" id="UP000321353"/>
    </source>
</evidence>
<gene>
    <name evidence="1" type="ORF">Mal15_52630</name>
</gene>
<dbReference type="InterPro" id="IPR002105">
    <property type="entry name" value="Dockerin_1_rpt"/>
</dbReference>
<accession>A0A5B9MMP3</accession>
<dbReference type="GO" id="GO:0000272">
    <property type="term" value="P:polysaccharide catabolic process"/>
    <property type="evidence" value="ECO:0007669"/>
    <property type="project" value="InterPro"/>
</dbReference>
<dbReference type="AlphaFoldDB" id="A0A5B9MMP3"/>
<name>A0A5B9MMP3_9BACT</name>
<evidence type="ECO:0008006" key="3">
    <source>
        <dbReference type="Google" id="ProtNLM"/>
    </source>
</evidence>
<evidence type="ECO:0000313" key="1">
    <source>
        <dbReference type="EMBL" id="QEG01187.1"/>
    </source>
</evidence>
<dbReference type="EMBL" id="CP036264">
    <property type="protein sequence ID" value="QEG01187.1"/>
    <property type="molecule type" value="Genomic_DNA"/>
</dbReference>
<organism evidence="1 2">
    <name type="scientific">Stieleria maiorica</name>
    <dbReference type="NCBI Taxonomy" id="2795974"/>
    <lineage>
        <taxon>Bacteria</taxon>
        <taxon>Pseudomonadati</taxon>
        <taxon>Planctomycetota</taxon>
        <taxon>Planctomycetia</taxon>
        <taxon>Pirellulales</taxon>
        <taxon>Pirellulaceae</taxon>
        <taxon>Stieleria</taxon>
    </lineage>
</organism>
<proteinExistence type="predicted"/>
<keyword evidence="2" id="KW-1185">Reference proteome</keyword>
<dbReference type="Proteomes" id="UP000321353">
    <property type="component" value="Chromosome"/>
</dbReference>
<protein>
    <recommendedName>
        <fullName evidence="3">Dockerin type I repeat protein</fullName>
    </recommendedName>
</protein>
<dbReference type="KEGG" id="smam:Mal15_52630"/>
<dbReference type="Pfam" id="PF00404">
    <property type="entry name" value="Dockerin_1"/>
    <property type="match status" value="1"/>
</dbReference>
<sequence>MISISFDMKRRVKNLRPRNIHLCHERLETRQLLAADPFSPWTHPLDPADSNSDGTVTVRDALVVINQLGRSDTADLAEVAAPPILGLDADDSQTTLHLDTNGDAELTVRDALFVINRLGQATTGIGAAESEEDSSIPVGQEGEAQTLGFDDDFAHVISSLSAAQNSQTYRFTATLPRATVDLNSVLDENLAELTILDAQMQRITSSYSQAARARFQGIDFPTQPGREYFVRVEFADGASEAAFDFALSVFQFEPSRWLPESSDELTDVDGNDGGDVGDTILTAVDVAIRPNGSSFVQSLETTGDVDVFRLPNGLPGSVYVHGVDGIGFELLGENGDVLDREPSSIAVNDQTDIGYYKAFQDAALGSDSIYLRVFSTAAATGQYSVSVLLDNAPDQPDESLLSGYSQDQAGVVHFHENSATIAGTTEISGQVHFYRFTTDARRAVLTLTGDEGVEMQMFRGSDKTPIGSPQSDSLSAWLTGPTDQAAAEYVLAIHNPRQASDYRVAIELIEPTVIPVEVDASELETALPLPDSDPASAGAHAVITIAPNDVNYYSYESGAAVIRMLARGLNGKDEAVLRLQFHLLDQNAEVIPGTYPDNFESIQEILDRLGGQIVIADTSVGQQVFLRIANPTDQEITFQLSLS</sequence>
<dbReference type="GO" id="GO:0004553">
    <property type="term" value="F:hydrolase activity, hydrolyzing O-glycosyl compounds"/>
    <property type="evidence" value="ECO:0007669"/>
    <property type="project" value="InterPro"/>
</dbReference>
<reference evidence="1 2" key="1">
    <citation type="submission" date="2019-02" db="EMBL/GenBank/DDBJ databases">
        <title>Planctomycetal bacteria perform biofilm scaping via a novel small molecule.</title>
        <authorList>
            <person name="Jeske O."/>
            <person name="Boedeker C."/>
            <person name="Wiegand S."/>
            <person name="Breitling P."/>
            <person name="Kallscheuer N."/>
            <person name="Jogler M."/>
            <person name="Rohde M."/>
            <person name="Petersen J."/>
            <person name="Medema M.H."/>
            <person name="Surup F."/>
            <person name="Jogler C."/>
        </authorList>
    </citation>
    <scope>NUCLEOTIDE SEQUENCE [LARGE SCALE GENOMIC DNA]</scope>
    <source>
        <strain evidence="1 2">Mal15</strain>
    </source>
</reference>